<dbReference type="GO" id="GO:0000155">
    <property type="term" value="F:phosphorelay sensor kinase activity"/>
    <property type="evidence" value="ECO:0007669"/>
    <property type="project" value="InterPro"/>
</dbReference>
<comment type="catalytic activity">
    <reaction evidence="1">
        <text>ATP + protein L-histidine = ADP + protein N-phospho-L-histidine.</text>
        <dbReference type="EC" id="2.7.13.3"/>
    </reaction>
</comment>
<dbReference type="InterPro" id="IPR001789">
    <property type="entry name" value="Sig_transdc_resp-reg_receiver"/>
</dbReference>
<dbReference type="NCBIfam" id="TIGR00229">
    <property type="entry name" value="sensory_box"/>
    <property type="match status" value="1"/>
</dbReference>
<dbReference type="PRINTS" id="PR00344">
    <property type="entry name" value="BCTRLSENSOR"/>
</dbReference>
<keyword evidence="11" id="KW-1133">Transmembrane helix</keyword>
<reference evidence="14" key="1">
    <citation type="submission" date="2023-05" db="EMBL/GenBank/DDBJ databases">
        <title>Comparative genomics of Bacillaceae isolates and their secondary metabolite potential.</title>
        <authorList>
            <person name="Song L."/>
            <person name="Nielsen L.J."/>
            <person name="Mohite O."/>
            <person name="Xu X."/>
            <person name="Weber T."/>
            <person name="Kovacs A.T."/>
        </authorList>
    </citation>
    <scope>NUCLEOTIDE SEQUENCE</scope>
    <source>
        <strain evidence="14">XLM17</strain>
    </source>
</reference>
<dbReference type="InterPro" id="IPR005467">
    <property type="entry name" value="His_kinase_dom"/>
</dbReference>
<dbReference type="SUPFAM" id="SSF52172">
    <property type="entry name" value="CheY-like"/>
    <property type="match status" value="1"/>
</dbReference>
<feature type="modified residue" description="4-aspartylphosphate" evidence="10">
    <location>
        <position position="593"/>
    </location>
</feature>
<evidence type="ECO:0000256" key="6">
    <source>
        <dbReference type="ARBA" id="ARBA00022741"/>
    </source>
</evidence>
<feature type="domain" description="Histidine kinase" evidence="12">
    <location>
        <begin position="304"/>
        <end position="519"/>
    </location>
</feature>
<dbReference type="InterPro" id="IPR004358">
    <property type="entry name" value="Sig_transdc_His_kin-like_C"/>
</dbReference>
<dbReference type="SUPFAM" id="SSF47384">
    <property type="entry name" value="Homodimeric domain of signal transducing histidine kinase"/>
    <property type="match status" value="1"/>
</dbReference>
<dbReference type="PANTHER" id="PTHR43047:SF64">
    <property type="entry name" value="HISTIDINE KINASE CONTAINING CHEY-HOMOLOGOUS RECEIVER DOMAIN AND PAS DOMAIN-RELATED"/>
    <property type="match status" value="1"/>
</dbReference>
<dbReference type="InterPro" id="IPR035965">
    <property type="entry name" value="PAS-like_dom_sf"/>
</dbReference>
<evidence type="ECO:0000259" key="13">
    <source>
        <dbReference type="PROSITE" id="PS50110"/>
    </source>
</evidence>
<dbReference type="Gene3D" id="1.10.287.130">
    <property type="match status" value="1"/>
</dbReference>
<evidence type="ECO:0000256" key="10">
    <source>
        <dbReference type="PROSITE-ProRule" id="PRU00169"/>
    </source>
</evidence>
<dbReference type="SUPFAM" id="SSF55785">
    <property type="entry name" value="PYP-like sensor domain (PAS domain)"/>
    <property type="match status" value="2"/>
</dbReference>
<dbReference type="InterPro" id="IPR036097">
    <property type="entry name" value="HisK_dim/P_sf"/>
</dbReference>
<keyword evidence="9" id="KW-0902">Two-component regulatory system</keyword>
<evidence type="ECO:0000256" key="8">
    <source>
        <dbReference type="ARBA" id="ARBA00022840"/>
    </source>
</evidence>
<evidence type="ECO:0000256" key="7">
    <source>
        <dbReference type="ARBA" id="ARBA00022777"/>
    </source>
</evidence>
<dbReference type="InterPro" id="IPR011006">
    <property type="entry name" value="CheY-like_superfamily"/>
</dbReference>
<dbReference type="GO" id="GO:0005524">
    <property type="term" value="F:ATP binding"/>
    <property type="evidence" value="ECO:0007669"/>
    <property type="project" value="UniProtKB-KW"/>
</dbReference>
<keyword evidence="8 14" id="KW-0067">ATP-binding</keyword>
<keyword evidence="7" id="KW-0418">Kinase</keyword>
<dbReference type="FunFam" id="3.30.565.10:FF:000006">
    <property type="entry name" value="Sensor histidine kinase WalK"/>
    <property type="match status" value="1"/>
</dbReference>
<dbReference type="InterPro" id="IPR003594">
    <property type="entry name" value="HATPase_dom"/>
</dbReference>
<dbReference type="PANTHER" id="PTHR43047">
    <property type="entry name" value="TWO-COMPONENT HISTIDINE PROTEIN KINASE"/>
    <property type="match status" value="1"/>
</dbReference>
<dbReference type="EMBL" id="CP126114">
    <property type="protein sequence ID" value="WHY86089.1"/>
    <property type="molecule type" value="Genomic_DNA"/>
</dbReference>
<evidence type="ECO:0000256" key="2">
    <source>
        <dbReference type="ARBA" id="ARBA00004651"/>
    </source>
</evidence>
<dbReference type="Pfam" id="PF08448">
    <property type="entry name" value="PAS_4"/>
    <property type="match status" value="1"/>
</dbReference>
<protein>
    <recommendedName>
        <fullName evidence="3">histidine kinase</fullName>
        <ecNumber evidence="3">2.7.13.3</ecNumber>
    </recommendedName>
</protein>
<dbReference type="CDD" id="cd00075">
    <property type="entry name" value="HATPase"/>
    <property type="match status" value="1"/>
</dbReference>
<dbReference type="InterPro" id="IPR036890">
    <property type="entry name" value="HATPase_C_sf"/>
</dbReference>
<feature type="transmembrane region" description="Helical" evidence="11">
    <location>
        <begin position="6"/>
        <end position="31"/>
    </location>
</feature>
<evidence type="ECO:0000256" key="3">
    <source>
        <dbReference type="ARBA" id="ARBA00012438"/>
    </source>
</evidence>
<dbReference type="Gene3D" id="3.30.450.20">
    <property type="entry name" value="PAS domain"/>
    <property type="match status" value="2"/>
</dbReference>
<evidence type="ECO:0000256" key="5">
    <source>
        <dbReference type="ARBA" id="ARBA00022679"/>
    </source>
</evidence>
<evidence type="ECO:0000256" key="4">
    <source>
        <dbReference type="ARBA" id="ARBA00022553"/>
    </source>
</evidence>
<dbReference type="PROSITE" id="PS50110">
    <property type="entry name" value="RESPONSE_REGULATORY"/>
    <property type="match status" value="1"/>
</dbReference>
<dbReference type="PROSITE" id="PS50109">
    <property type="entry name" value="HIS_KIN"/>
    <property type="match status" value="1"/>
</dbReference>
<keyword evidence="6" id="KW-0547">Nucleotide-binding</keyword>
<dbReference type="Pfam" id="PF00072">
    <property type="entry name" value="Response_reg"/>
    <property type="match status" value="1"/>
</dbReference>
<dbReference type="Gene3D" id="3.30.565.10">
    <property type="entry name" value="Histidine kinase-like ATPase, C-terminal domain"/>
    <property type="match status" value="1"/>
</dbReference>
<keyword evidence="11" id="KW-0812">Transmembrane</keyword>
<dbReference type="EC" id="2.7.13.3" evidence="3"/>
<dbReference type="CDD" id="cd00082">
    <property type="entry name" value="HisKA"/>
    <property type="match status" value="1"/>
</dbReference>
<keyword evidence="11" id="KW-0472">Membrane</keyword>
<name>A0AA95MLC3_9BACI</name>
<dbReference type="Gene3D" id="3.40.50.2300">
    <property type="match status" value="1"/>
</dbReference>
<organism evidence="14 15">
    <name type="scientific">Neobacillus novalis</name>
    <dbReference type="NCBI Taxonomy" id="220687"/>
    <lineage>
        <taxon>Bacteria</taxon>
        <taxon>Bacillati</taxon>
        <taxon>Bacillota</taxon>
        <taxon>Bacilli</taxon>
        <taxon>Bacillales</taxon>
        <taxon>Bacillaceae</taxon>
        <taxon>Neobacillus</taxon>
    </lineage>
</organism>
<keyword evidence="5" id="KW-0808">Transferase</keyword>
<dbReference type="InterPro" id="IPR003661">
    <property type="entry name" value="HisK_dim/P_dom"/>
</dbReference>
<dbReference type="KEGG" id="nnv:QNH39_26535"/>
<dbReference type="SMART" id="SM00387">
    <property type="entry name" value="HATPase_c"/>
    <property type="match status" value="1"/>
</dbReference>
<evidence type="ECO:0000313" key="15">
    <source>
        <dbReference type="Proteomes" id="UP001178288"/>
    </source>
</evidence>
<sequence length="661" mass="74139">MFASNSYQPIFAAVSILIALIASFATLLLLLKYRQRLKDVEFDLINTIRRQQGMTLKYVKQGDHYIHTLMEGQLLEKMGLTSEMVTGKNLHQFYSKQDADRIEQAYSRAWNGEISAYEAQLNGVDYFVTLSPVKQKGKVVEVIGSGVDITERKRTEQIHKESLALKGALINSLEIGMVVMDDDRKIIAINHRCCQLFQIDMPIEKIVGKDFFELLQIYFQNHQLDKHIINDILANKQPVVDEVNRFEGRIFKRSYFPFYIDDELKGHIWALEDISDRRAMERGIIETKEEAVKANQAKSEFLSRMSHELRTPLNAILGFSQLLELEETLTAKQRQFVDQIGKGGTHLLTLINDVLDSAAIEAGKMKMETAAISISTVIDECVRFISLLAANKGVRILIEQTAADDCYVVADRFRLQQVFLNLLDNAIKYNRENGTVAIHWDVKDDFLFVHIVDSGGGIPLSEQGQIFEPFYRSGHQQIEGTGIGLSLVRQLIQLMGGTVTVESRMGVGSDFCISLPLVNAPGASVLPQLEKKAPVQLQDNEFTILYIEDNLSNLQLVKEILGTIPGIGFLSAVTGTEGIELAVVQRPDLILLDINLPDLNGCEVFERIKANPACERTPVIAVSANAIQDEINRVLAKGFTEYICKPIDIPAFLSVVAKHLR</sequence>
<evidence type="ECO:0000256" key="1">
    <source>
        <dbReference type="ARBA" id="ARBA00000085"/>
    </source>
</evidence>
<accession>A0AA95MLC3</accession>
<dbReference type="InterPro" id="IPR000014">
    <property type="entry name" value="PAS"/>
</dbReference>
<evidence type="ECO:0000256" key="9">
    <source>
        <dbReference type="ARBA" id="ARBA00023012"/>
    </source>
</evidence>
<feature type="domain" description="Response regulatory" evidence="13">
    <location>
        <begin position="543"/>
        <end position="660"/>
    </location>
</feature>
<dbReference type="Proteomes" id="UP001178288">
    <property type="component" value="Chromosome"/>
</dbReference>
<dbReference type="Pfam" id="PF00512">
    <property type="entry name" value="HisKA"/>
    <property type="match status" value="1"/>
</dbReference>
<dbReference type="AlphaFoldDB" id="A0AA95MLC3"/>
<dbReference type="GO" id="GO:0005886">
    <property type="term" value="C:plasma membrane"/>
    <property type="evidence" value="ECO:0007669"/>
    <property type="project" value="UniProtKB-SubCell"/>
</dbReference>
<dbReference type="SUPFAM" id="SSF55874">
    <property type="entry name" value="ATPase domain of HSP90 chaperone/DNA topoisomerase II/histidine kinase"/>
    <property type="match status" value="1"/>
</dbReference>
<keyword evidence="4 10" id="KW-0597">Phosphoprotein</keyword>
<comment type="subcellular location">
    <subcellularLocation>
        <location evidence="2">Cell membrane</location>
        <topology evidence="2">Multi-pass membrane protein</topology>
    </subcellularLocation>
</comment>
<dbReference type="Pfam" id="PF02518">
    <property type="entry name" value="HATPase_c"/>
    <property type="match status" value="1"/>
</dbReference>
<gene>
    <name evidence="14" type="ORF">QNH39_26535</name>
</gene>
<evidence type="ECO:0000256" key="11">
    <source>
        <dbReference type="SAM" id="Phobius"/>
    </source>
</evidence>
<proteinExistence type="predicted"/>
<evidence type="ECO:0000259" key="12">
    <source>
        <dbReference type="PROSITE" id="PS50109"/>
    </source>
</evidence>
<evidence type="ECO:0000313" key="14">
    <source>
        <dbReference type="EMBL" id="WHY86089.1"/>
    </source>
</evidence>
<dbReference type="RefSeq" id="WP_066093640.1">
    <property type="nucleotide sequence ID" value="NZ_CP126114.1"/>
</dbReference>
<dbReference type="InterPro" id="IPR013656">
    <property type="entry name" value="PAS_4"/>
</dbReference>
<dbReference type="SMART" id="SM00388">
    <property type="entry name" value="HisKA"/>
    <property type="match status" value="1"/>
</dbReference>
<dbReference type="Pfam" id="PF13188">
    <property type="entry name" value="PAS_8"/>
    <property type="match status" value="1"/>
</dbReference>
<dbReference type="SMART" id="SM00448">
    <property type="entry name" value="REC"/>
    <property type="match status" value="1"/>
</dbReference>
<keyword evidence="15" id="KW-1185">Reference proteome</keyword>